<dbReference type="AlphaFoldDB" id="A0A0B1SCR4"/>
<sequence>LSTEHDGVEGLCQKLKVDPVHGLPNNAAELEKRRAAFGANTIPPAKSKSFVRLVFDACRVRFHTITVPLIHAIS</sequence>
<dbReference type="EMBL" id="KN590979">
    <property type="protein sequence ID" value="KHJ81342.1"/>
    <property type="molecule type" value="Genomic_DNA"/>
</dbReference>
<gene>
    <name evidence="2" type="ORF">OESDEN_18972</name>
</gene>
<protein>
    <recommendedName>
        <fullName evidence="1">Cation-transporting P-type ATPase N-terminal domain-containing protein</fullName>
    </recommendedName>
</protein>
<organism evidence="2 3">
    <name type="scientific">Oesophagostomum dentatum</name>
    <name type="common">Nodular worm</name>
    <dbReference type="NCBI Taxonomy" id="61180"/>
    <lineage>
        <taxon>Eukaryota</taxon>
        <taxon>Metazoa</taxon>
        <taxon>Ecdysozoa</taxon>
        <taxon>Nematoda</taxon>
        <taxon>Chromadorea</taxon>
        <taxon>Rhabditida</taxon>
        <taxon>Rhabditina</taxon>
        <taxon>Rhabditomorpha</taxon>
        <taxon>Strongyloidea</taxon>
        <taxon>Strongylidae</taxon>
        <taxon>Oesophagostomum</taxon>
    </lineage>
</organism>
<proteinExistence type="predicted"/>
<evidence type="ECO:0000313" key="2">
    <source>
        <dbReference type="EMBL" id="KHJ81342.1"/>
    </source>
</evidence>
<dbReference type="Proteomes" id="UP000053660">
    <property type="component" value="Unassembled WGS sequence"/>
</dbReference>
<dbReference type="Pfam" id="PF00690">
    <property type="entry name" value="Cation_ATPase_N"/>
    <property type="match status" value="1"/>
</dbReference>
<evidence type="ECO:0000259" key="1">
    <source>
        <dbReference type="Pfam" id="PF00690"/>
    </source>
</evidence>
<dbReference type="InterPro" id="IPR023298">
    <property type="entry name" value="ATPase_P-typ_TM_dom_sf"/>
</dbReference>
<keyword evidence="3" id="KW-1185">Reference proteome</keyword>
<accession>A0A0B1SCR4</accession>
<reference evidence="2 3" key="1">
    <citation type="submission" date="2014-03" db="EMBL/GenBank/DDBJ databases">
        <title>Draft genome of the hookworm Oesophagostomum dentatum.</title>
        <authorList>
            <person name="Mitreva M."/>
        </authorList>
    </citation>
    <scope>NUCLEOTIDE SEQUENCE [LARGE SCALE GENOMIC DNA]</scope>
    <source>
        <strain evidence="2 3">OD-Hann</strain>
    </source>
</reference>
<feature type="non-terminal residue" evidence="2">
    <location>
        <position position="1"/>
    </location>
</feature>
<dbReference type="InterPro" id="IPR004014">
    <property type="entry name" value="ATPase_P-typ_cation-transptr_N"/>
</dbReference>
<dbReference type="OrthoDB" id="116380at2759"/>
<dbReference type="SUPFAM" id="SSF81665">
    <property type="entry name" value="Calcium ATPase, transmembrane domain M"/>
    <property type="match status" value="1"/>
</dbReference>
<feature type="domain" description="Cation-transporting P-type ATPase N-terminal" evidence="1">
    <location>
        <begin position="5"/>
        <end position="57"/>
    </location>
</feature>
<name>A0A0B1SCR4_OESDE</name>
<evidence type="ECO:0000313" key="3">
    <source>
        <dbReference type="Proteomes" id="UP000053660"/>
    </source>
</evidence>